<dbReference type="PANTHER" id="PTHR11673">
    <property type="entry name" value="TRANSLATION INITIATION FACTOR 5A FAMILY MEMBER"/>
    <property type="match status" value="1"/>
</dbReference>
<dbReference type="SUPFAM" id="SSF50104">
    <property type="entry name" value="Translation proteins SH3-like domain"/>
    <property type="match status" value="1"/>
</dbReference>
<comment type="similarity">
    <text evidence="1 4">Belongs to the eIF-5A family.</text>
</comment>
<evidence type="ECO:0000313" key="7">
    <source>
        <dbReference type="EMBL" id="KAH0576369.1"/>
    </source>
</evidence>
<comment type="function">
    <text evidence="4">Translation factor that promotes translation elongation and termination, particularly upon ribosome stalling at specific amino acid sequence contexts. Binds between the exit (E) and peptidyl (P) site of the ribosome and promotes rescue of stalled ribosome: specifically required for efficient translation of polyproline-containing peptides as well as other motifs that stall the ribosome. Acts as ribosome quality control (RQC) cofactor by joining the RQC complex to facilitate peptidyl transfer during CAT tailing step.</text>
</comment>
<keyword evidence="6" id="KW-0396">Initiation factor</keyword>
<keyword evidence="8" id="KW-1185">Reference proteome</keyword>
<dbReference type="GO" id="GO:0003743">
    <property type="term" value="F:translation initiation factor activity"/>
    <property type="evidence" value="ECO:0007669"/>
    <property type="project" value="UniProtKB-KW"/>
</dbReference>
<dbReference type="EMBL" id="KI546053">
    <property type="protein sequence ID" value="EST46973.1"/>
    <property type="molecule type" value="Genomic_DNA"/>
</dbReference>
<dbReference type="VEuPathDB" id="GiardiaDB:SS50377_21932"/>
<reference evidence="6 7" key="1">
    <citation type="journal article" date="2014" name="PLoS Genet.">
        <title>The Genome of Spironucleus salmonicida Highlights a Fish Pathogen Adapted to Fluctuating Environments.</title>
        <authorList>
            <person name="Xu F."/>
            <person name="Jerlstrom-Hultqvist J."/>
            <person name="Einarsson E."/>
            <person name="Astvaldsson A."/>
            <person name="Svard S.G."/>
            <person name="Andersson J.O."/>
        </authorList>
    </citation>
    <scope>NUCLEOTIDE SEQUENCE</scope>
    <source>
        <strain evidence="7">ATCC 50377</strain>
    </source>
</reference>
<dbReference type="InterPro" id="IPR001884">
    <property type="entry name" value="IF5A-like"/>
</dbReference>
<gene>
    <name evidence="6" type="ORF">SS50377_12926</name>
    <name evidence="7" type="ORF">SS50377_21932</name>
</gene>
<keyword evidence="2 4" id="KW-0648">Protein biosynthesis</keyword>
<dbReference type="Pfam" id="PF21485">
    <property type="entry name" value="IF5A-like_N"/>
    <property type="match status" value="1"/>
</dbReference>
<dbReference type="Gene3D" id="2.40.50.140">
    <property type="entry name" value="Nucleic acid-binding proteins"/>
    <property type="match status" value="1"/>
</dbReference>
<organism evidence="6">
    <name type="scientific">Spironucleus salmonicida</name>
    <dbReference type="NCBI Taxonomy" id="348837"/>
    <lineage>
        <taxon>Eukaryota</taxon>
        <taxon>Metamonada</taxon>
        <taxon>Diplomonadida</taxon>
        <taxon>Hexamitidae</taxon>
        <taxon>Hexamitinae</taxon>
        <taxon>Spironucleus</taxon>
    </lineage>
</organism>
<evidence type="ECO:0000256" key="3">
    <source>
        <dbReference type="ARBA" id="ARBA00023071"/>
    </source>
</evidence>
<dbReference type="InterPro" id="IPR012340">
    <property type="entry name" value="NA-bd_OB-fold"/>
</dbReference>
<evidence type="ECO:0000256" key="4">
    <source>
        <dbReference type="RuleBase" id="RU362005"/>
    </source>
</evidence>
<dbReference type="InterPro" id="IPR048670">
    <property type="entry name" value="IF5A-like_N"/>
</dbReference>
<dbReference type="InterPro" id="IPR014722">
    <property type="entry name" value="Rib_uL2_dom2"/>
</dbReference>
<dbReference type="PIRSF" id="PIRSF003025">
    <property type="entry name" value="eIF5A"/>
    <property type="match status" value="1"/>
</dbReference>
<proteinExistence type="inferred from homology"/>
<dbReference type="PROSITE" id="PS00302">
    <property type="entry name" value="IF5A_HYPUSINE"/>
    <property type="match status" value="1"/>
</dbReference>
<dbReference type="Pfam" id="PF01287">
    <property type="entry name" value="eIF-5a"/>
    <property type="match status" value="1"/>
</dbReference>
<reference evidence="7" key="2">
    <citation type="submission" date="2020-12" db="EMBL/GenBank/DDBJ databases">
        <title>New Spironucleus salmonicida genome in near-complete chromosomes.</title>
        <authorList>
            <person name="Xu F."/>
            <person name="Kurt Z."/>
            <person name="Jimenez-Gonzalez A."/>
            <person name="Astvaldsson A."/>
            <person name="Andersson J.O."/>
            <person name="Svard S.G."/>
        </authorList>
    </citation>
    <scope>NUCLEOTIDE SEQUENCE</scope>
    <source>
        <strain evidence="7">ATCC 50377</strain>
    </source>
</reference>
<dbReference type="Gene3D" id="2.30.30.30">
    <property type="match status" value="1"/>
</dbReference>
<comment type="PTM">
    <text evidence="4">eIF-5A seems to be the only eukaryotic protein to have a hypusine residue which is a post-translational modification of a lysine by the addition of a butylamino group.</text>
</comment>
<dbReference type="OrthoDB" id="9975114at2759"/>
<accession>V6LRT5</accession>
<dbReference type="InterPro" id="IPR008991">
    <property type="entry name" value="Translation_prot_SH3-like_sf"/>
</dbReference>
<sequence>MSASGDPSYPKAAGELGKGDYIVIQDKFPCKISEYSSSKTGKHGHAKASITAIDIFTGKKYEDSCPTSHNVNCPHVFTFNYQMTSYDDEYIQYIDDAGIEGEIQRPTFPEGLDTQLVEAFETAMNDSINIVITVQTAMGTCQVMSFRTDRN</sequence>
<dbReference type="SMART" id="SM01376">
    <property type="entry name" value="eIF-5a"/>
    <property type="match status" value="1"/>
</dbReference>
<evidence type="ECO:0000259" key="5">
    <source>
        <dbReference type="SMART" id="SM01376"/>
    </source>
</evidence>
<dbReference type="GO" id="GO:0003723">
    <property type="term" value="F:RNA binding"/>
    <property type="evidence" value="ECO:0007669"/>
    <property type="project" value="InterPro"/>
</dbReference>
<dbReference type="GO" id="GO:0045905">
    <property type="term" value="P:positive regulation of translational termination"/>
    <property type="evidence" value="ECO:0007669"/>
    <property type="project" value="UniProtKB-UniRule"/>
</dbReference>
<evidence type="ECO:0000256" key="1">
    <source>
        <dbReference type="ARBA" id="ARBA00006016"/>
    </source>
</evidence>
<evidence type="ECO:0000313" key="8">
    <source>
        <dbReference type="Proteomes" id="UP000018208"/>
    </source>
</evidence>
<dbReference type="InterPro" id="IPR019769">
    <property type="entry name" value="Trans_elong_IF5A_hypusine_site"/>
</dbReference>
<dbReference type="EMBL" id="AUWU02000002">
    <property type="protein sequence ID" value="KAH0576369.1"/>
    <property type="molecule type" value="Genomic_DNA"/>
</dbReference>
<feature type="domain" description="Translation initiation factor 5A C-terminal" evidence="5">
    <location>
        <begin position="75"/>
        <end position="147"/>
    </location>
</feature>
<dbReference type="GO" id="GO:0043022">
    <property type="term" value="F:ribosome binding"/>
    <property type="evidence" value="ECO:0007669"/>
    <property type="project" value="UniProtKB-UniRule"/>
</dbReference>
<dbReference type="AlphaFoldDB" id="V6LRT5"/>
<dbReference type="GO" id="GO:0045901">
    <property type="term" value="P:positive regulation of translational elongation"/>
    <property type="evidence" value="ECO:0007669"/>
    <property type="project" value="UniProtKB-UniRule"/>
</dbReference>
<evidence type="ECO:0000256" key="2">
    <source>
        <dbReference type="ARBA" id="ARBA00022917"/>
    </source>
</evidence>
<keyword evidence="3 4" id="KW-0385">Hypusine</keyword>
<dbReference type="InterPro" id="IPR020189">
    <property type="entry name" value="IF5A_C"/>
</dbReference>
<dbReference type="Proteomes" id="UP000018208">
    <property type="component" value="Unassembled WGS sequence"/>
</dbReference>
<protein>
    <recommendedName>
        <fullName evidence="4">Eukaryotic translation initiation factor 5A</fullName>
        <shortName evidence="4">eIF-5A</shortName>
    </recommendedName>
</protein>
<dbReference type="GO" id="GO:0003746">
    <property type="term" value="F:translation elongation factor activity"/>
    <property type="evidence" value="ECO:0007669"/>
    <property type="project" value="UniProtKB-UniRule"/>
</dbReference>
<evidence type="ECO:0000313" key="6">
    <source>
        <dbReference type="EMBL" id="EST46973.1"/>
    </source>
</evidence>
<dbReference type="NCBIfam" id="TIGR00037">
    <property type="entry name" value="eIF_5A"/>
    <property type="match status" value="1"/>
</dbReference>
<name>V6LRT5_9EUKA</name>